<dbReference type="Proteomes" id="UP001464891">
    <property type="component" value="Unassembled WGS sequence"/>
</dbReference>
<sequence>MAKAQAIRSTQQQLASISLDHSQHNVYLKAQLSFCEAIWDRVLILSFEMRGWVGNAGVGVALKLQT</sequence>
<evidence type="ECO:0000313" key="2">
    <source>
        <dbReference type="Proteomes" id="UP001464891"/>
    </source>
</evidence>
<gene>
    <name evidence="1" type="ORF">NC998_21635</name>
</gene>
<keyword evidence="2" id="KW-1185">Reference proteome</keyword>
<proteinExistence type="predicted"/>
<organism evidence="1 2">
    <name type="scientific">Trichocoleus desertorum GB2-A4</name>
    <dbReference type="NCBI Taxonomy" id="2933944"/>
    <lineage>
        <taxon>Bacteria</taxon>
        <taxon>Bacillati</taxon>
        <taxon>Cyanobacteriota</taxon>
        <taxon>Cyanophyceae</taxon>
        <taxon>Leptolyngbyales</taxon>
        <taxon>Trichocoleusaceae</taxon>
        <taxon>Trichocoleus</taxon>
    </lineage>
</organism>
<comment type="caution">
    <text evidence="1">The sequence shown here is derived from an EMBL/GenBank/DDBJ whole genome shotgun (WGS) entry which is preliminary data.</text>
</comment>
<evidence type="ECO:0000313" key="1">
    <source>
        <dbReference type="EMBL" id="MEP0819706.1"/>
    </source>
</evidence>
<reference evidence="1 2" key="1">
    <citation type="submission" date="2022-04" db="EMBL/GenBank/DDBJ databases">
        <title>Positive selection, recombination, and allopatry shape intraspecific diversity of widespread and dominant cyanobacteria.</title>
        <authorList>
            <person name="Wei J."/>
            <person name="Shu W."/>
            <person name="Hu C."/>
        </authorList>
    </citation>
    <scope>NUCLEOTIDE SEQUENCE [LARGE SCALE GENOMIC DNA]</scope>
    <source>
        <strain evidence="1 2">GB2-A4</strain>
    </source>
</reference>
<dbReference type="EMBL" id="JAMPKM010000016">
    <property type="protein sequence ID" value="MEP0819706.1"/>
    <property type="molecule type" value="Genomic_DNA"/>
</dbReference>
<protein>
    <submittedName>
        <fullName evidence="1">Uncharacterized protein</fullName>
    </submittedName>
</protein>
<name>A0ABV0JD43_9CYAN</name>
<accession>A0ABV0JD43</accession>